<evidence type="ECO:0000256" key="1">
    <source>
        <dbReference type="SAM" id="Phobius"/>
    </source>
</evidence>
<name>A0A074YAI1_AURSE</name>
<evidence type="ECO:0000313" key="3">
    <source>
        <dbReference type="Proteomes" id="UP000030641"/>
    </source>
</evidence>
<dbReference type="EMBL" id="KL584761">
    <property type="protein sequence ID" value="KEQ94775.1"/>
    <property type="molecule type" value="Genomic_DNA"/>
</dbReference>
<reference evidence="2 3" key="1">
    <citation type="journal article" date="2014" name="BMC Genomics">
        <title>Genome sequencing of four Aureobasidium pullulans varieties: biotechnological potential, stress tolerance, and description of new species.</title>
        <authorList>
            <person name="Gostin Ar C."/>
            <person name="Ohm R.A."/>
            <person name="Kogej T."/>
            <person name="Sonjak S."/>
            <person name="Turk M."/>
            <person name="Zajc J."/>
            <person name="Zalar P."/>
            <person name="Grube M."/>
            <person name="Sun H."/>
            <person name="Han J."/>
            <person name="Sharma A."/>
            <person name="Chiniquy J."/>
            <person name="Ngan C.Y."/>
            <person name="Lipzen A."/>
            <person name="Barry K."/>
            <person name="Grigoriev I.V."/>
            <person name="Gunde-Cimerman N."/>
        </authorList>
    </citation>
    <scope>NUCLEOTIDE SEQUENCE [LARGE SCALE GENOMIC DNA]</scope>
    <source>
        <strain evidence="2 3">EXF-2481</strain>
    </source>
</reference>
<dbReference type="HOGENOM" id="CLU_2003459_0_0_1"/>
<organism evidence="2 3">
    <name type="scientific">Aureobasidium subglaciale (strain EXF-2481)</name>
    <name type="common">Aureobasidium pullulans var. subglaciale</name>
    <dbReference type="NCBI Taxonomy" id="1043005"/>
    <lineage>
        <taxon>Eukaryota</taxon>
        <taxon>Fungi</taxon>
        <taxon>Dikarya</taxon>
        <taxon>Ascomycota</taxon>
        <taxon>Pezizomycotina</taxon>
        <taxon>Dothideomycetes</taxon>
        <taxon>Dothideomycetidae</taxon>
        <taxon>Dothideales</taxon>
        <taxon>Saccotheciaceae</taxon>
        <taxon>Aureobasidium</taxon>
    </lineage>
</organism>
<dbReference type="InParanoid" id="A0A074YAI1"/>
<accession>A0A074YAI1</accession>
<gene>
    <name evidence="2" type="ORF">AUEXF2481DRAFT_5656</name>
</gene>
<keyword evidence="1" id="KW-1133">Transmembrane helix</keyword>
<feature type="transmembrane region" description="Helical" evidence="1">
    <location>
        <begin position="50"/>
        <end position="74"/>
    </location>
</feature>
<protein>
    <submittedName>
        <fullName evidence="2">Uncharacterized protein</fullName>
    </submittedName>
</protein>
<sequence length="124" mass="13917">MTLIHFSSSIVERLLIPILLDILLALFVISQAITILIYRLLLEIYHPNNWIPHTLLSFAGIPINAILCSVFEVLDLTKQALLQGVKHILFSCVSTRMRRQAVNFRGSVQGFNGDENACSREPTA</sequence>
<keyword evidence="1" id="KW-0812">Transmembrane</keyword>
<keyword evidence="3" id="KW-1185">Reference proteome</keyword>
<keyword evidence="1" id="KW-0472">Membrane</keyword>
<dbReference type="AlphaFoldDB" id="A0A074YAI1"/>
<proteinExistence type="predicted"/>
<feature type="transmembrane region" description="Helical" evidence="1">
    <location>
        <begin position="14"/>
        <end position="38"/>
    </location>
</feature>
<dbReference type="Proteomes" id="UP000030641">
    <property type="component" value="Unassembled WGS sequence"/>
</dbReference>
<evidence type="ECO:0000313" key="2">
    <source>
        <dbReference type="EMBL" id="KEQ94775.1"/>
    </source>
</evidence>
<dbReference type="GeneID" id="25369096"/>
<dbReference type="RefSeq" id="XP_013343100.1">
    <property type="nucleotide sequence ID" value="XM_013487646.1"/>
</dbReference>